<name>A0AAV4HBH3_9GAST</name>
<sequence length="110" mass="12333">MSSTKASQRDYQPVVAHFSHTRAQDEEVGCIEAGTGEEIHEHASGDGPSTGHVVRQDDGEGFNIKKNESYSLQPKNQNEALYKNETYRHTFKTALRSPLFLNTSPEFRPP</sequence>
<gene>
    <name evidence="2" type="ORF">ElyMa_002667600</name>
</gene>
<proteinExistence type="predicted"/>
<keyword evidence="3" id="KW-1185">Reference proteome</keyword>
<accession>A0AAV4HBH3</accession>
<evidence type="ECO:0000313" key="3">
    <source>
        <dbReference type="Proteomes" id="UP000762676"/>
    </source>
</evidence>
<dbReference type="AlphaFoldDB" id="A0AAV4HBH3"/>
<feature type="region of interest" description="Disordered" evidence="1">
    <location>
        <begin position="39"/>
        <end position="58"/>
    </location>
</feature>
<comment type="caution">
    <text evidence="2">The sequence shown here is derived from an EMBL/GenBank/DDBJ whole genome shotgun (WGS) entry which is preliminary data.</text>
</comment>
<organism evidence="2 3">
    <name type="scientific">Elysia marginata</name>
    <dbReference type="NCBI Taxonomy" id="1093978"/>
    <lineage>
        <taxon>Eukaryota</taxon>
        <taxon>Metazoa</taxon>
        <taxon>Spiralia</taxon>
        <taxon>Lophotrochozoa</taxon>
        <taxon>Mollusca</taxon>
        <taxon>Gastropoda</taxon>
        <taxon>Heterobranchia</taxon>
        <taxon>Euthyneura</taxon>
        <taxon>Panpulmonata</taxon>
        <taxon>Sacoglossa</taxon>
        <taxon>Placobranchoidea</taxon>
        <taxon>Plakobranchidae</taxon>
        <taxon>Elysia</taxon>
    </lineage>
</organism>
<reference evidence="2 3" key="1">
    <citation type="journal article" date="2021" name="Elife">
        <title>Chloroplast acquisition without the gene transfer in kleptoplastic sea slugs, Plakobranchus ocellatus.</title>
        <authorList>
            <person name="Maeda T."/>
            <person name="Takahashi S."/>
            <person name="Yoshida T."/>
            <person name="Shimamura S."/>
            <person name="Takaki Y."/>
            <person name="Nagai Y."/>
            <person name="Toyoda A."/>
            <person name="Suzuki Y."/>
            <person name="Arimoto A."/>
            <person name="Ishii H."/>
            <person name="Satoh N."/>
            <person name="Nishiyama T."/>
            <person name="Hasebe M."/>
            <person name="Maruyama T."/>
            <person name="Minagawa J."/>
            <person name="Obokata J."/>
            <person name="Shigenobu S."/>
        </authorList>
    </citation>
    <scope>NUCLEOTIDE SEQUENCE [LARGE SCALE GENOMIC DNA]</scope>
</reference>
<evidence type="ECO:0000313" key="2">
    <source>
        <dbReference type="EMBL" id="GFR94411.1"/>
    </source>
</evidence>
<evidence type="ECO:0000256" key="1">
    <source>
        <dbReference type="SAM" id="MobiDB-lite"/>
    </source>
</evidence>
<dbReference type="EMBL" id="BMAT01005499">
    <property type="protein sequence ID" value="GFR94411.1"/>
    <property type="molecule type" value="Genomic_DNA"/>
</dbReference>
<dbReference type="Proteomes" id="UP000762676">
    <property type="component" value="Unassembled WGS sequence"/>
</dbReference>
<protein>
    <submittedName>
        <fullName evidence="2">Uncharacterized protein</fullName>
    </submittedName>
</protein>